<gene>
    <name evidence="1" type="ORF">HMPREF9020_01256</name>
</gene>
<name>W5IH53_SCAIO</name>
<dbReference type="HOGENOM" id="CLU_100236_0_0_11"/>
<proteinExistence type="predicted"/>
<dbReference type="RefSeq" id="WP_040591300.1">
    <property type="nucleotide sequence ID" value="NZ_GG770226.1"/>
</dbReference>
<evidence type="ECO:0000313" key="1">
    <source>
        <dbReference type="EMBL" id="EFG26175.2"/>
    </source>
</evidence>
<accession>W5IH53</accession>
<dbReference type="PANTHER" id="PTHR34374:SF1">
    <property type="entry name" value="LARGE RIBOSOMAL RNA SUBUNIT ACCUMULATION PROTEIN YCED HOMOLOG 1, CHLOROPLASTIC"/>
    <property type="match status" value="1"/>
</dbReference>
<dbReference type="AlphaFoldDB" id="W5IH53"/>
<dbReference type="Proteomes" id="UP000005777">
    <property type="component" value="Unassembled WGS sequence"/>
</dbReference>
<dbReference type="Pfam" id="PF02620">
    <property type="entry name" value="YceD"/>
    <property type="match status" value="1"/>
</dbReference>
<dbReference type="eggNOG" id="COG1399">
    <property type="taxonomic scope" value="Bacteria"/>
</dbReference>
<dbReference type="PANTHER" id="PTHR34374">
    <property type="entry name" value="LARGE RIBOSOMAL RNA SUBUNIT ACCUMULATION PROTEIN YCED HOMOLOG 1, CHLOROPLASTIC"/>
    <property type="match status" value="1"/>
</dbReference>
<organism evidence="1 2">
    <name type="scientific">Scardovia inopinata F0304</name>
    <dbReference type="NCBI Taxonomy" id="641146"/>
    <lineage>
        <taxon>Bacteria</taxon>
        <taxon>Bacillati</taxon>
        <taxon>Actinomycetota</taxon>
        <taxon>Actinomycetes</taxon>
        <taxon>Bifidobacteriales</taxon>
        <taxon>Bifidobacteriaceae</taxon>
        <taxon>Scardovia</taxon>
    </lineage>
</organism>
<dbReference type="InterPro" id="IPR003772">
    <property type="entry name" value="YceD"/>
</dbReference>
<protein>
    <recommendedName>
        <fullName evidence="3">DUF177 domain-containing protein</fullName>
    </recommendedName>
</protein>
<evidence type="ECO:0008006" key="3">
    <source>
        <dbReference type="Google" id="ProtNLM"/>
    </source>
</evidence>
<evidence type="ECO:0000313" key="2">
    <source>
        <dbReference type="Proteomes" id="UP000005777"/>
    </source>
</evidence>
<keyword evidence="2" id="KW-1185">Reference proteome</keyword>
<dbReference type="EMBL" id="ADCX01000012">
    <property type="protein sequence ID" value="EFG26175.2"/>
    <property type="molecule type" value="Genomic_DNA"/>
</dbReference>
<reference evidence="1 2" key="1">
    <citation type="submission" date="2012-01" db="EMBL/GenBank/DDBJ databases">
        <title>The Genome Sequence of Scardovia inopinata F0304.</title>
        <authorList>
            <consortium name="The Broad Institute Genome Sequencing Platform"/>
            <person name="Ward D."/>
            <person name="Earl A."/>
            <person name="Feldgarden M."/>
            <person name="Gevers D."/>
            <person name="Young S."/>
            <person name="Zeng Q."/>
            <person name="Koehrsen M."/>
            <person name="Alvarado L."/>
            <person name="Berlin A.M."/>
            <person name="Borenstein D."/>
            <person name="Chapman S.B."/>
            <person name="Chen Z."/>
            <person name="Engels R."/>
            <person name="Freedman E."/>
            <person name="Gellesch M."/>
            <person name="Goldberg J."/>
            <person name="Griggs A."/>
            <person name="Gujja S."/>
            <person name="Heilman E.R."/>
            <person name="Heiman D.I."/>
            <person name="Hepburn T.A."/>
            <person name="Howarth C."/>
            <person name="Jen D."/>
            <person name="Larson L."/>
            <person name="Mehta T."/>
            <person name="Park D."/>
            <person name="Pearson M."/>
            <person name="Richards J."/>
            <person name="Roberts A."/>
            <person name="Saif S."/>
            <person name="Shea T.D."/>
            <person name="Shenoy N."/>
            <person name="Sisk P."/>
            <person name="Stolte C."/>
            <person name="Sykes S.N."/>
            <person name="Walk T."/>
            <person name="White J."/>
            <person name="Yandava C."/>
            <person name="Izard J."/>
            <person name="Baranova O.V."/>
            <person name="Blanton J.M."/>
            <person name="Tanner A.C."/>
            <person name="Dewhirst F."/>
            <person name="Haas B."/>
            <person name="Nusbaum C."/>
            <person name="Birren B."/>
        </authorList>
    </citation>
    <scope>NUCLEOTIDE SEQUENCE [LARGE SCALE GENOMIC DNA]</scope>
    <source>
        <strain evidence="1 2">F0304</strain>
    </source>
</reference>
<comment type="caution">
    <text evidence="1">The sequence shown here is derived from an EMBL/GenBank/DDBJ whole genome shotgun (WGS) entry which is preliminary data.</text>
</comment>
<sequence>MTREHPTDWSLSISSLSHRSGQTLMVDTTMPAPSGIGDDIVGIHEGAPVTITARLESLSSGLLFTGTVSADLTGQCTRCLTDVEDTLDLPVSAFFSYQDQGERKADKEAEEEIEVTDLDENSQDVYSLDPSASLINLESLLRDNLVQALPLQLLCKPDCLGLCSQCGINLNDNPDHHHQVTDLRWADLEAFKQQLGKETSGKD</sequence>